<accession>A0A4C1YMH8</accession>
<name>A0A4C1YMH8_EUMVA</name>
<gene>
    <name evidence="1" type="ORF">EVAR_15068_1</name>
</gene>
<comment type="caution">
    <text evidence="1">The sequence shown here is derived from an EMBL/GenBank/DDBJ whole genome shotgun (WGS) entry which is preliminary data.</text>
</comment>
<proteinExistence type="predicted"/>
<protein>
    <submittedName>
        <fullName evidence="1">Uncharacterized protein</fullName>
    </submittedName>
</protein>
<keyword evidence="2" id="KW-1185">Reference proteome</keyword>
<evidence type="ECO:0000313" key="1">
    <source>
        <dbReference type="EMBL" id="GBP75819.1"/>
    </source>
</evidence>
<dbReference type="EMBL" id="BGZK01001263">
    <property type="protein sequence ID" value="GBP75819.1"/>
    <property type="molecule type" value="Genomic_DNA"/>
</dbReference>
<reference evidence="1 2" key="1">
    <citation type="journal article" date="2019" name="Commun. Biol.">
        <title>The bagworm genome reveals a unique fibroin gene that provides high tensile strength.</title>
        <authorList>
            <person name="Kono N."/>
            <person name="Nakamura H."/>
            <person name="Ohtoshi R."/>
            <person name="Tomita M."/>
            <person name="Numata K."/>
            <person name="Arakawa K."/>
        </authorList>
    </citation>
    <scope>NUCLEOTIDE SEQUENCE [LARGE SCALE GENOMIC DNA]</scope>
</reference>
<sequence length="116" mass="13131">MHSPTNEEESLLLCHVPHIPRFFLIPNEGFSLKPPTPAQWGTTGIIVAGVKTTSATNCLMYCRGMKLVDHFALHQKLVDHSPLVHTTETRYLLGRWQRSATSTDAQPEWSTRRKHA</sequence>
<dbReference type="AlphaFoldDB" id="A0A4C1YMH8"/>
<organism evidence="1 2">
    <name type="scientific">Eumeta variegata</name>
    <name type="common">Bagworm moth</name>
    <name type="synonym">Eumeta japonica</name>
    <dbReference type="NCBI Taxonomy" id="151549"/>
    <lineage>
        <taxon>Eukaryota</taxon>
        <taxon>Metazoa</taxon>
        <taxon>Ecdysozoa</taxon>
        <taxon>Arthropoda</taxon>
        <taxon>Hexapoda</taxon>
        <taxon>Insecta</taxon>
        <taxon>Pterygota</taxon>
        <taxon>Neoptera</taxon>
        <taxon>Endopterygota</taxon>
        <taxon>Lepidoptera</taxon>
        <taxon>Glossata</taxon>
        <taxon>Ditrysia</taxon>
        <taxon>Tineoidea</taxon>
        <taxon>Psychidae</taxon>
        <taxon>Oiketicinae</taxon>
        <taxon>Eumeta</taxon>
    </lineage>
</organism>
<evidence type="ECO:0000313" key="2">
    <source>
        <dbReference type="Proteomes" id="UP000299102"/>
    </source>
</evidence>
<dbReference type="Proteomes" id="UP000299102">
    <property type="component" value="Unassembled WGS sequence"/>
</dbReference>